<dbReference type="InterPro" id="IPR003959">
    <property type="entry name" value="ATPase_AAA_core"/>
</dbReference>
<dbReference type="GO" id="GO:0000502">
    <property type="term" value="C:proteasome complex"/>
    <property type="evidence" value="ECO:0007669"/>
    <property type="project" value="UniProtKB-KW"/>
</dbReference>
<dbReference type="Pfam" id="PF00125">
    <property type="entry name" value="Histone"/>
    <property type="match status" value="1"/>
</dbReference>
<dbReference type="GO" id="GO:0005634">
    <property type="term" value="C:nucleus"/>
    <property type="evidence" value="ECO:0007669"/>
    <property type="project" value="UniProtKB-SubCell"/>
</dbReference>
<evidence type="ECO:0000259" key="17">
    <source>
        <dbReference type="SMART" id="SM00382"/>
    </source>
</evidence>
<evidence type="ECO:0000256" key="11">
    <source>
        <dbReference type="ARBA" id="ARBA00025911"/>
    </source>
</evidence>
<dbReference type="Gene3D" id="2.40.50.140">
    <property type="entry name" value="Nucleic acid-binding proteins"/>
    <property type="match status" value="1"/>
</dbReference>
<proteinExistence type="inferred from homology"/>
<dbReference type="InterPro" id="IPR041569">
    <property type="entry name" value="AAA_lid_3"/>
</dbReference>
<evidence type="ECO:0000313" key="18">
    <source>
        <dbReference type="EMBL" id="CAF2807903.1"/>
    </source>
</evidence>
<dbReference type="Pfam" id="PF00004">
    <property type="entry name" value="AAA"/>
    <property type="match status" value="1"/>
</dbReference>
<accession>A0A7R8CG64</accession>
<dbReference type="Pfam" id="PF16450">
    <property type="entry name" value="Prot_ATP_ID_OB_C"/>
    <property type="match status" value="1"/>
</dbReference>
<evidence type="ECO:0000313" key="19">
    <source>
        <dbReference type="Proteomes" id="UP000675881"/>
    </source>
</evidence>
<evidence type="ECO:0000256" key="15">
    <source>
        <dbReference type="ARBA" id="ARBA00042663"/>
    </source>
</evidence>
<evidence type="ECO:0000256" key="1">
    <source>
        <dbReference type="ARBA" id="ARBA00004123"/>
    </source>
</evidence>
<dbReference type="InterPro" id="IPR027417">
    <property type="entry name" value="P-loop_NTPase"/>
</dbReference>
<dbReference type="OrthoDB" id="10255768at2759"/>
<dbReference type="EMBL" id="HG994590">
    <property type="protein sequence ID" value="CAF2807903.1"/>
    <property type="molecule type" value="Genomic_DNA"/>
</dbReference>
<evidence type="ECO:0000256" key="10">
    <source>
        <dbReference type="ARBA" id="ARBA00025263"/>
    </source>
</evidence>
<comment type="similarity">
    <text evidence="12">Belongs to the NFYC/HAP5 subunit family.</text>
</comment>
<dbReference type="SUPFAM" id="SSF47113">
    <property type="entry name" value="Histone-fold"/>
    <property type="match status" value="1"/>
</dbReference>
<reference evidence="18" key="1">
    <citation type="submission" date="2021-02" db="EMBL/GenBank/DDBJ databases">
        <authorList>
            <person name="Bekaert M."/>
        </authorList>
    </citation>
    <scope>NUCLEOTIDE SEQUENCE</scope>
    <source>
        <strain evidence="18">IoA-00</strain>
    </source>
</reference>
<dbReference type="FunFam" id="1.10.20.10:FF:000006">
    <property type="entry name" value="Nuclear transcription factor Y subunit gamma"/>
    <property type="match status" value="1"/>
</dbReference>
<dbReference type="InterPro" id="IPR012340">
    <property type="entry name" value="NA-bd_OB-fold"/>
</dbReference>
<keyword evidence="5" id="KW-0647">Proteasome</keyword>
<evidence type="ECO:0000256" key="9">
    <source>
        <dbReference type="ARBA" id="ARBA00023242"/>
    </source>
</evidence>
<comment type="function">
    <text evidence="10">Component of the sequence-specific heterotrimeric transcription factor (NF-Y) which specifically recognizes a 5'-CCAAT-3' box motif found in the promoters of its target genes. NF-Y can function as both an activator and a repressor, depending on its interacting cofactors.</text>
</comment>
<organism evidence="18 19">
    <name type="scientific">Lepeophtheirus salmonis</name>
    <name type="common">Salmon louse</name>
    <name type="synonym">Caligus salmonis</name>
    <dbReference type="NCBI Taxonomy" id="72036"/>
    <lineage>
        <taxon>Eukaryota</taxon>
        <taxon>Metazoa</taxon>
        <taxon>Ecdysozoa</taxon>
        <taxon>Arthropoda</taxon>
        <taxon>Crustacea</taxon>
        <taxon>Multicrustacea</taxon>
        <taxon>Hexanauplia</taxon>
        <taxon>Copepoda</taxon>
        <taxon>Siphonostomatoida</taxon>
        <taxon>Caligidae</taxon>
        <taxon>Lepeophtheirus</taxon>
    </lineage>
</organism>
<keyword evidence="19" id="KW-1185">Reference proteome</keyword>
<dbReference type="InterPro" id="IPR032501">
    <property type="entry name" value="Prot_ATP_ID_OB_2nd"/>
</dbReference>
<comment type="subunit">
    <text evidence="11">Heterotrimeric transcription factor composed of three components, NF-YA, NF-YB and NF-YC. NF-YB and NF-YC must interact and dimerize for NF-YA association and DNA binding.</text>
</comment>
<dbReference type="SMART" id="SM00382">
    <property type="entry name" value="AAA"/>
    <property type="match status" value="1"/>
</dbReference>
<dbReference type="AlphaFoldDB" id="A0A7R8CG64"/>
<dbReference type="PANTHER" id="PTHR23073">
    <property type="entry name" value="26S PROTEASOME REGULATORY SUBUNIT"/>
    <property type="match status" value="1"/>
</dbReference>
<dbReference type="FunFam" id="1.10.8.60:FF:000007">
    <property type="entry name" value="26S proteasome regulatory subunit 4"/>
    <property type="match status" value="1"/>
</dbReference>
<evidence type="ECO:0000256" key="16">
    <source>
        <dbReference type="SAM" id="MobiDB-lite"/>
    </source>
</evidence>
<dbReference type="Gene3D" id="1.10.20.10">
    <property type="entry name" value="Histone, subunit A"/>
    <property type="match status" value="1"/>
</dbReference>
<dbReference type="InterPro" id="IPR009072">
    <property type="entry name" value="Histone-fold"/>
</dbReference>
<dbReference type="Gene3D" id="3.40.50.300">
    <property type="entry name" value="P-loop containing nucleotide triphosphate hydrolases"/>
    <property type="match status" value="1"/>
</dbReference>
<dbReference type="GO" id="GO:0005524">
    <property type="term" value="F:ATP binding"/>
    <property type="evidence" value="ECO:0007669"/>
    <property type="project" value="UniProtKB-KW"/>
</dbReference>
<feature type="region of interest" description="Disordered" evidence="16">
    <location>
        <begin position="37"/>
        <end position="76"/>
    </location>
</feature>
<feature type="region of interest" description="Disordered" evidence="16">
    <location>
        <begin position="578"/>
        <end position="611"/>
    </location>
</feature>
<evidence type="ECO:0000256" key="12">
    <source>
        <dbReference type="ARBA" id="ARBA00038129"/>
    </source>
</evidence>
<dbReference type="InterPro" id="IPR050221">
    <property type="entry name" value="26S_Proteasome_ATPase"/>
</dbReference>
<comment type="subcellular location">
    <subcellularLocation>
        <location evidence="1">Nucleus</location>
    </subcellularLocation>
</comment>
<feature type="compositionally biased region" description="Low complexity" evidence="16">
    <location>
        <begin position="590"/>
        <end position="611"/>
    </location>
</feature>
<evidence type="ECO:0000256" key="4">
    <source>
        <dbReference type="ARBA" id="ARBA00022840"/>
    </source>
</evidence>
<keyword evidence="8" id="KW-0804">Transcription</keyword>
<keyword evidence="3" id="KW-0547">Nucleotide-binding</keyword>
<dbReference type="Gene3D" id="1.10.8.60">
    <property type="match status" value="1"/>
</dbReference>
<dbReference type="InterPro" id="IPR007125">
    <property type="entry name" value="H2A/H2B/H3"/>
</dbReference>
<dbReference type="Pfam" id="PF17862">
    <property type="entry name" value="AAA_lid_3"/>
    <property type="match status" value="1"/>
</dbReference>
<evidence type="ECO:0000256" key="13">
    <source>
        <dbReference type="ARBA" id="ARBA00040590"/>
    </source>
</evidence>
<evidence type="ECO:0000256" key="6">
    <source>
        <dbReference type="ARBA" id="ARBA00023015"/>
    </source>
</evidence>
<evidence type="ECO:0000256" key="7">
    <source>
        <dbReference type="ARBA" id="ARBA00023125"/>
    </source>
</evidence>
<keyword evidence="4" id="KW-0067">ATP-binding</keyword>
<evidence type="ECO:0000256" key="14">
    <source>
        <dbReference type="ARBA" id="ARBA00042333"/>
    </source>
</evidence>
<dbReference type="SUPFAM" id="SSF52540">
    <property type="entry name" value="P-loop containing nucleoside triphosphate hydrolases"/>
    <property type="match status" value="1"/>
</dbReference>
<dbReference type="Proteomes" id="UP000675881">
    <property type="component" value="Chromosome 11"/>
</dbReference>
<dbReference type="GO" id="GO:0003677">
    <property type="term" value="F:DNA binding"/>
    <property type="evidence" value="ECO:0007669"/>
    <property type="project" value="UniProtKB-KW"/>
</dbReference>
<dbReference type="GO" id="GO:0046982">
    <property type="term" value="F:protein heterodimerization activity"/>
    <property type="evidence" value="ECO:0007669"/>
    <property type="project" value="InterPro"/>
</dbReference>
<comment type="similarity">
    <text evidence="2">Belongs to the AAA ATPase family.</text>
</comment>
<protein>
    <recommendedName>
        <fullName evidence="13">Nuclear transcription factor Y subunit gamma</fullName>
    </recommendedName>
    <alternativeName>
        <fullName evidence="14">CAAT box DNA-binding protein subunit C</fullName>
    </alternativeName>
    <alternativeName>
        <fullName evidence="15">Nuclear transcription factor Y subunit C</fullName>
    </alternativeName>
</protein>
<dbReference type="GO" id="GO:0016887">
    <property type="term" value="F:ATP hydrolysis activity"/>
    <property type="evidence" value="ECO:0007669"/>
    <property type="project" value="InterPro"/>
</dbReference>
<name>A0A7R8CG64_LEPSM</name>
<evidence type="ECO:0000256" key="2">
    <source>
        <dbReference type="ARBA" id="ARBA00006914"/>
    </source>
</evidence>
<dbReference type="FunFam" id="2.40.50.140:FF:000030">
    <property type="entry name" value="26S protease regulatory subunit 4"/>
    <property type="match status" value="1"/>
</dbReference>
<feature type="domain" description="AAA+ ATPase" evidence="17">
    <location>
        <begin position="230"/>
        <end position="395"/>
    </location>
</feature>
<evidence type="ECO:0000256" key="8">
    <source>
        <dbReference type="ARBA" id="ARBA00023163"/>
    </source>
</evidence>
<dbReference type="InterPro" id="IPR003593">
    <property type="entry name" value="AAA+_ATPase"/>
</dbReference>
<keyword evidence="7" id="KW-0238">DNA-binding</keyword>
<gene>
    <name evidence="18" type="ORF">LSAA_3331</name>
</gene>
<feature type="region of interest" description="Disordered" evidence="16">
    <location>
        <begin position="174"/>
        <end position="195"/>
    </location>
</feature>
<keyword evidence="9" id="KW-0539">Nucleus</keyword>
<dbReference type="CDD" id="cd22908">
    <property type="entry name" value="HFD_NFYC-like"/>
    <property type="match status" value="1"/>
</dbReference>
<evidence type="ECO:0000256" key="3">
    <source>
        <dbReference type="ARBA" id="ARBA00022741"/>
    </source>
</evidence>
<feature type="compositionally biased region" description="Basic and acidic residues" evidence="16">
    <location>
        <begin position="178"/>
        <end position="188"/>
    </location>
</feature>
<sequence length="744" mass="83278">MMCVQVNEEGVRCFGRNSIEKDDPALFALNSFSPEVVEETRRGRRRSGKKYEPPVPTRVGKKRKRARGPDAANKLPLVTPHTKCRLKLLKLERIKDYLLMEEEFIRNQEVLKPQEEKNEEERSKEIIDDNHAIVSTSVGSEHYVSILSFVDKDQLEPGCSVLLNHRVHAVVGVLGDDTDPHGHRHEAGKGTSRKHMQTLVDSTNKYRKSRSLWNSLSLIQNTTRKWALKPPKGVILYGPPGTGKTLLAKAVANQTSATFLRVLVRELFRVAEEHSPSIVFIDEIDAVGTKRYDSNCGGEREIQRTMLELLNQLDGFDSRGDAGLIEKIEFPIPDEKTKKRIFGIHTSKMTLASDVNVEEYIMAKDDLSGADIKAICTEAGLMALRERRMKVTDEDFKKSKENVLYRKTRRHSRGLRRRSWEERIRRSMMGSPELSAQQAYDNFWPKAMEEIHNMEVTGLKHQELPLARIKKIMKLDDDVKMISAEAPVLFAKAAEMFIHELTMRAWIHTEDNKRRTLQRNDIAMAITKYDQFDFLIDIVPREEVKAPSTGKSSREDNSVRVVPEQVSYYFQLSQQGDAAVGSPNANSHPQRNSSQQQQASNQSQQRVVVSSTSGSIQTLTTTSAPTSVGQAAAAAAAAAQVIQLQPTQMVSTPIPPPGGIQIVQQIVGPNGEIQQIPIQLTSQQLGLIRAQMTGPSQTPLVIQTAPIQPATLQTSHPQTVSAGPQTIQLSNTGQVQQVYTLSQE</sequence>
<keyword evidence="6" id="KW-0805">Transcription regulation</keyword>
<evidence type="ECO:0000256" key="5">
    <source>
        <dbReference type="ARBA" id="ARBA00022942"/>
    </source>
</evidence>